<dbReference type="GO" id="GO:0005739">
    <property type="term" value="C:mitochondrion"/>
    <property type="evidence" value="ECO:0007669"/>
    <property type="project" value="GOC"/>
</dbReference>
<feature type="binding site" description="covalent" evidence="9">
    <location>
        <position position="113"/>
    </location>
    <ligand>
        <name>heme c</name>
        <dbReference type="ChEBI" id="CHEBI:61717"/>
    </ligand>
</feature>
<evidence type="ECO:0000256" key="1">
    <source>
        <dbReference type="ARBA" id="ARBA00004370"/>
    </source>
</evidence>
<reference evidence="10" key="1">
    <citation type="submission" date="2020-04" db="EMBL/GenBank/DDBJ databases">
        <authorList>
            <person name="Alioto T."/>
            <person name="Alioto T."/>
            <person name="Gomez Garrido J."/>
        </authorList>
    </citation>
    <scope>NUCLEOTIDE SEQUENCE</scope>
    <source>
        <strain evidence="10">A484AB</strain>
    </source>
</reference>
<evidence type="ECO:0000256" key="4">
    <source>
        <dbReference type="ARBA" id="ARBA00022692"/>
    </source>
</evidence>
<dbReference type="GO" id="GO:0009055">
    <property type="term" value="F:electron transfer activity"/>
    <property type="evidence" value="ECO:0007669"/>
    <property type="project" value="InterPro"/>
</dbReference>
<keyword evidence="3 9" id="KW-0349">Heme</keyword>
<dbReference type="GO" id="GO:0016020">
    <property type="term" value="C:membrane"/>
    <property type="evidence" value="ECO:0007669"/>
    <property type="project" value="UniProtKB-SubCell"/>
</dbReference>
<dbReference type="OrthoDB" id="5925at2759"/>
<evidence type="ECO:0000256" key="9">
    <source>
        <dbReference type="PIRSR" id="PIRSR602326-1"/>
    </source>
</evidence>
<name>A0A6S7LNL7_PARCT</name>
<dbReference type="InterPro" id="IPR002326">
    <property type="entry name" value="Cyt_c1"/>
</dbReference>
<dbReference type="PROSITE" id="PS51007">
    <property type="entry name" value="CYTC"/>
    <property type="match status" value="1"/>
</dbReference>
<evidence type="ECO:0000313" key="11">
    <source>
        <dbReference type="Proteomes" id="UP001152795"/>
    </source>
</evidence>
<dbReference type="PANTHER" id="PTHR10266:SF3">
    <property type="entry name" value="CYTOCHROME C1, HEME PROTEIN, MITOCHONDRIAL"/>
    <property type="match status" value="1"/>
</dbReference>
<dbReference type="Proteomes" id="UP001152795">
    <property type="component" value="Unassembled WGS sequence"/>
</dbReference>
<feature type="binding site" description="covalent" evidence="9">
    <location>
        <position position="109"/>
    </location>
    <ligand>
        <name>heme c</name>
        <dbReference type="ChEBI" id="CHEBI:61717"/>
    </ligand>
</feature>
<dbReference type="EMBL" id="CACRXK020025496">
    <property type="protein sequence ID" value="CAB4039513.1"/>
    <property type="molecule type" value="Genomic_DNA"/>
</dbReference>
<gene>
    <name evidence="10" type="ORF">PACLA_8A047972</name>
</gene>
<feature type="non-terminal residue" evidence="10">
    <location>
        <position position="1"/>
    </location>
</feature>
<dbReference type="AlphaFoldDB" id="A0A6S7LNL7"/>
<comment type="similarity">
    <text evidence="2">Belongs to the cytochrome c family.</text>
</comment>
<organism evidence="10 11">
    <name type="scientific">Paramuricea clavata</name>
    <name type="common">Red gorgonian</name>
    <name type="synonym">Violescent sea-whip</name>
    <dbReference type="NCBI Taxonomy" id="317549"/>
    <lineage>
        <taxon>Eukaryota</taxon>
        <taxon>Metazoa</taxon>
        <taxon>Cnidaria</taxon>
        <taxon>Anthozoa</taxon>
        <taxon>Octocorallia</taxon>
        <taxon>Malacalcyonacea</taxon>
        <taxon>Plexauridae</taxon>
        <taxon>Paramuricea</taxon>
    </lineage>
</organism>
<evidence type="ECO:0000256" key="7">
    <source>
        <dbReference type="ARBA" id="ARBA00023004"/>
    </source>
</evidence>
<evidence type="ECO:0000256" key="2">
    <source>
        <dbReference type="ARBA" id="ARBA00006488"/>
    </source>
</evidence>
<dbReference type="PRINTS" id="PR00603">
    <property type="entry name" value="CYTOCHROMEC1"/>
</dbReference>
<sequence>MGDLMGKAKMAFRNFQIFARNCRLKPLVNAVKAKCISSSTSSSTKSTKSWVALGLLAAGGSGCALLGATVYAEELGLHPPHFPWSHLGMTQSLDHASMRRGFQVYQQVCAACHSMKYIAYRNLIGVTHTEEEARALAEEIQVVDGPDDQGNMFERPGKLSDYLPHPYPNEEAARAANEGANPPDLSFIANARHGGEDYVFSILTGYYDPPAGIELRDGLYYNAYFPGQSIAMAPALYTNIFEYEDGTPATTSQLAKDVSTFLRWAAEPDHDNRKRMGIKVI</sequence>
<dbReference type="GO" id="GO:0046872">
    <property type="term" value="F:metal ion binding"/>
    <property type="evidence" value="ECO:0007669"/>
    <property type="project" value="UniProtKB-KW"/>
</dbReference>
<evidence type="ECO:0000313" key="10">
    <source>
        <dbReference type="EMBL" id="CAB4039513.1"/>
    </source>
</evidence>
<dbReference type="GO" id="GO:0020037">
    <property type="term" value="F:heme binding"/>
    <property type="evidence" value="ECO:0007669"/>
    <property type="project" value="InterPro"/>
</dbReference>
<dbReference type="SUPFAM" id="SSF46626">
    <property type="entry name" value="Cytochrome c"/>
    <property type="match status" value="1"/>
</dbReference>
<protein>
    <submittedName>
        <fullName evidence="10">Cytochrome c1, heme, mitochondrial</fullName>
    </submittedName>
</protein>
<accession>A0A6S7LNL7</accession>
<feature type="binding site" description="covalent" evidence="9">
    <location>
        <position position="112"/>
    </location>
    <ligand>
        <name>heme c</name>
        <dbReference type="ChEBI" id="CHEBI:61717"/>
    </ligand>
</feature>
<dbReference type="Gene3D" id="1.10.760.10">
    <property type="entry name" value="Cytochrome c-like domain"/>
    <property type="match status" value="1"/>
</dbReference>
<dbReference type="InterPro" id="IPR036909">
    <property type="entry name" value="Cyt_c-like_dom_sf"/>
</dbReference>
<keyword evidence="11" id="KW-1185">Reference proteome</keyword>
<dbReference type="PANTHER" id="PTHR10266">
    <property type="entry name" value="CYTOCHROME C1"/>
    <property type="match status" value="1"/>
</dbReference>
<keyword evidence="4" id="KW-0812">Transmembrane</keyword>
<feature type="binding site" description="covalent" evidence="9">
    <location>
        <position position="232"/>
    </location>
    <ligand>
        <name>heme c</name>
        <dbReference type="ChEBI" id="CHEBI:61717"/>
    </ligand>
</feature>
<dbReference type="FunFam" id="1.10.760.10:FF:000002">
    <property type="entry name" value="Cytochrome c1, heme protein"/>
    <property type="match status" value="1"/>
</dbReference>
<proteinExistence type="inferred from homology"/>
<dbReference type="InterPro" id="IPR009056">
    <property type="entry name" value="Cyt_c-like_dom"/>
</dbReference>
<evidence type="ECO:0000256" key="3">
    <source>
        <dbReference type="ARBA" id="ARBA00022617"/>
    </source>
</evidence>
<comment type="subcellular location">
    <subcellularLocation>
        <location evidence="1">Membrane</location>
    </subcellularLocation>
</comment>
<comment type="caution">
    <text evidence="10">The sequence shown here is derived from an EMBL/GenBank/DDBJ whole genome shotgun (WGS) entry which is preliminary data.</text>
</comment>
<keyword evidence="6" id="KW-1133">Transmembrane helix</keyword>
<comment type="cofactor">
    <cofactor evidence="9">
        <name>heme c</name>
        <dbReference type="ChEBI" id="CHEBI:61717"/>
    </cofactor>
    <text evidence="9">Binds 1 heme c group covalently per subunit.</text>
</comment>
<dbReference type="GO" id="GO:0006122">
    <property type="term" value="P:mitochondrial electron transport, ubiquinol to cytochrome c"/>
    <property type="evidence" value="ECO:0007669"/>
    <property type="project" value="TreeGrafter"/>
</dbReference>
<evidence type="ECO:0000256" key="5">
    <source>
        <dbReference type="ARBA" id="ARBA00022723"/>
    </source>
</evidence>
<keyword evidence="5 9" id="KW-0479">Metal-binding</keyword>
<keyword evidence="8" id="KW-0472">Membrane</keyword>
<keyword evidence="7 9" id="KW-0408">Iron</keyword>
<evidence type="ECO:0000256" key="8">
    <source>
        <dbReference type="ARBA" id="ARBA00023136"/>
    </source>
</evidence>
<evidence type="ECO:0000256" key="6">
    <source>
        <dbReference type="ARBA" id="ARBA00022989"/>
    </source>
</evidence>
<dbReference type="Pfam" id="PF02167">
    <property type="entry name" value="Cytochrom_C1"/>
    <property type="match status" value="1"/>
</dbReference>